<gene>
    <name evidence="1" type="ORF">JKJ07_00540</name>
</gene>
<comment type="caution">
    <text evidence="1">The sequence shown here is derived from an EMBL/GenBank/DDBJ whole genome shotgun (WGS) entry which is preliminary data.</text>
</comment>
<proteinExistence type="predicted"/>
<name>A0ABS1VDN4_9ACTN</name>
<organism evidence="1 2">
    <name type="scientific">Paractinoplanes lichenicola</name>
    <dbReference type="NCBI Taxonomy" id="2802976"/>
    <lineage>
        <taxon>Bacteria</taxon>
        <taxon>Bacillati</taxon>
        <taxon>Actinomycetota</taxon>
        <taxon>Actinomycetes</taxon>
        <taxon>Micromonosporales</taxon>
        <taxon>Micromonosporaceae</taxon>
        <taxon>Paractinoplanes</taxon>
    </lineage>
</organism>
<dbReference type="RefSeq" id="WP_202989144.1">
    <property type="nucleotide sequence ID" value="NZ_JAENHO010000001.1"/>
</dbReference>
<reference evidence="1 2" key="1">
    <citation type="submission" date="2021-01" db="EMBL/GenBank/DDBJ databases">
        <title>Actinoplanes sp. nov. LDG1-01 isolated from lichen.</title>
        <authorList>
            <person name="Saeng-In P."/>
            <person name="Phongsopitanun W."/>
            <person name="Kanchanasin P."/>
            <person name="Yuki M."/>
            <person name="Kudo T."/>
            <person name="Ohkuma M."/>
            <person name="Tanasupawat S."/>
        </authorList>
    </citation>
    <scope>NUCLEOTIDE SEQUENCE [LARGE SCALE GENOMIC DNA]</scope>
    <source>
        <strain evidence="1 2">LDG1-01</strain>
    </source>
</reference>
<keyword evidence="2" id="KW-1185">Reference proteome</keyword>
<dbReference type="EMBL" id="JAENHO010000001">
    <property type="protein sequence ID" value="MBL7252787.1"/>
    <property type="molecule type" value="Genomic_DNA"/>
</dbReference>
<evidence type="ECO:0000313" key="1">
    <source>
        <dbReference type="EMBL" id="MBL7252787.1"/>
    </source>
</evidence>
<protein>
    <submittedName>
        <fullName evidence="1">Uncharacterized protein</fullName>
    </submittedName>
</protein>
<dbReference type="Proteomes" id="UP000598996">
    <property type="component" value="Unassembled WGS sequence"/>
</dbReference>
<evidence type="ECO:0000313" key="2">
    <source>
        <dbReference type="Proteomes" id="UP000598996"/>
    </source>
</evidence>
<sequence>MDLLDPLHQAAALVPDGVASATGVTLADAVEYLEHRELEVAHGILTELGEAFPAGTAYWELLAASAAEMNLPRAWCLWRAAETRHGIIRADLQLFGPDRPGARRVAIPADGVARPLWDIGLVMPEGHPDLRIARIWVEGGPELAAGGRGPVRLAPLGPEGWRHLRPGDRITMHEQSPPAGIATVTQVSFPA</sequence>
<accession>A0ABS1VDN4</accession>